<keyword evidence="3" id="KW-0596">Phosphopantetheine</keyword>
<geneLocation type="plasmid" evidence="6 7">
    <name>pBRH01</name>
</geneLocation>
<dbReference type="FunFam" id="2.30.38.10:FF:000001">
    <property type="entry name" value="Non-ribosomal peptide synthetase PvdI"/>
    <property type="match status" value="2"/>
</dbReference>
<dbReference type="GO" id="GO:0043041">
    <property type="term" value="P:amino acid activation for nonribosomal peptide biosynthetic process"/>
    <property type="evidence" value="ECO:0007669"/>
    <property type="project" value="TreeGrafter"/>
</dbReference>
<dbReference type="InterPro" id="IPR045851">
    <property type="entry name" value="AMP-bd_C_sf"/>
</dbReference>
<dbReference type="FunFam" id="3.40.50.980:FF:000001">
    <property type="entry name" value="Non-ribosomal peptide synthetase"/>
    <property type="match status" value="2"/>
</dbReference>
<reference evidence="6 7" key="1">
    <citation type="journal article" date="2011" name="J. Bacteriol.">
        <title>Complete genome sequence of Burkholderia rhizoxinica, an endosymbiont of Rhizopus microsporus.</title>
        <authorList>
            <person name="Lackner G."/>
            <person name="Moebius N."/>
            <person name="Partida-Martinez L."/>
            <person name="Hertweck C."/>
        </authorList>
    </citation>
    <scope>NUCLEOTIDE SEQUENCE [LARGE SCALE GENOMIC DNA]</scope>
    <source>
        <strain evidence="7">DSM 19002 / CIP 109453 / HKI 454</strain>
        <plasmid evidence="6 7">pBRH01</plasmid>
    </source>
</reference>
<dbReference type="NCBIfam" id="NF003417">
    <property type="entry name" value="PRK04813.1"/>
    <property type="match status" value="2"/>
</dbReference>
<dbReference type="GO" id="GO:0016874">
    <property type="term" value="F:ligase activity"/>
    <property type="evidence" value="ECO:0007669"/>
    <property type="project" value="UniProtKB-KW"/>
</dbReference>
<dbReference type="SUPFAM" id="SSF47336">
    <property type="entry name" value="ACP-like"/>
    <property type="match status" value="2"/>
</dbReference>
<dbReference type="PROSITE" id="PS50075">
    <property type="entry name" value="CARRIER"/>
    <property type="match status" value="2"/>
</dbReference>
<organism evidence="6 7">
    <name type="scientific">Mycetohabitans rhizoxinica (strain DSM 19002 / CIP 109453 / HKI 454)</name>
    <name type="common">Paraburkholderia rhizoxinica</name>
    <dbReference type="NCBI Taxonomy" id="882378"/>
    <lineage>
        <taxon>Bacteria</taxon>
        <taxon>Pseudomonadati</taxon>
        <taxon>Pseudomonadota</taxon>
        <taxon>Betaproteobacteria</taxon>
        <taxon>Burkholderiales</taxon>
        <taxon>Burkholderiaceae</taxon>
        <taxon>Mycetohabitans</taxon>
    </lineage>
</organism>
<dbReference type="GO" id="GO:0005737">
    <property type="term" value="C:cytoplasm"/>
    <property type="evidence" value="ECO:0007669"/>
    <property type="project" value="TreeGrafter"/>
</dbReference>
<dbReference type="InterPro" id="IPR001242">
    <property type="entry name" value="Condensation_dom"/>
</dbReference>
<keyword evidence="4" id="KW-0597">Phosphoprotein</keyword>
<dbReference type="InterPro" id="IPR010071">
    <property type="entry name" value="AA_adenyl_dom"/>
</dbReference>
<dbReference type="KEGG" id="brh:RBRH_00622"/>
<dbReference type="GO" id="GO:0072330">
    <property type="term" value="P:monocarboxylic acid biosynthetic process"/>
    <property type="evidence" value="ECO:0007669"/>
    <property type="project" value="UniProtKB-ARBA"/>
</dbReference>
<dbReference type="PANTHER" id="PTHR45527:SF1">
    <property type="entry name" value="FATTY ACID SYNTHASE"/>
    <property type="match status" value="1"/>
</dbReference>
<dbReference type="FunFam" id="3.30.300.30:FF:000010">
    <property type="entry name" value="Enterobactin synthetase component F"/>
    <property type="match status" value="2"/>
</dbReference>
<dbReference type="InterPro" id="IPR020806">
    <property type="entry name" value="PKS_PP-bd"/>
</dbReference>
<dbReference type="HOGENOM" id="CLU_000022_0_3_4"/>
<dbReference type="CDD" id="cd19544">
    <property type="entry name" value="E-C_NRPS"/>
    <property type="match status" value="1"/>
</dbReference>
<gene>
    <name evidence="6" type="ordered locus">RBRH_00622</name>
</gene>
<dbReference type="InterPro" id="IPR025110">
    <property type="entry name" value="AMP-bd_C"/>
</dbReference>
<dbReference type="InterPro" id="IPR036736">
    <property type="entry name" value="ACP-like_sf"/>
</dbReference>
<accession>E5AUD0</accession>
<evidence type="ECO:0000259" key="5">
    <source>
        <dbReference type="PROSITE" id="PS50075"/>
    </source>
</evidence>
<dbReference type="PROSITE" id="PS00455">
    <property type="entry name" value="AMP_BINDING"/>
    <property type="match status" value="2"/>
</dbReference>
<dbReference type="Gene3D" id="3.30.559.30">
    <property type="entry name" value="Nonribosomal peptide synthetase, condensation domain"/>
    <property type="match status" value="3"/>
</dbReference>
<dbReference type="EC" id="6.3.2.-" evidence="6"/>
<dbReference type="InterPro" id="IPR006162">
    <property type="entry name" value="Ppantetheine_attach_site"/>
</dbReference>
<dbReference type="CDD" id="cd19531">
    <property type="entry name" value="LCL_NRPS-like"/>
    <property type="match status" value="1"/>
</dbReference>
<dbReference type="Gene3D" id="1.10.1200.10">
    <property type="entry name" value="ACP-like"/>
    <property type="match status" value="2"/>
</dbReference>
<dbReference type="Gene3D" id="3.40.50.980">
    <property type="match status" value="4"/>
</dbReference>
<dbReference type="Gene3D" id="3.30.559.10">
    <property type="entry name" value="Chloramphenicol acetyltransferase-like domain"/>
    <property type="match status" value="3"/>
</dbReference>
<dbReference type="Gene3D" id="2.30.38.10">
    <property type="entry name" value="Luciferase, Domain 3"/>
    <property type="match status" value="2"/>
</dbReference>
<feature type="domain" description="Carrier" evidence="5">
    <location>
        <begin position="2036"/>
        <end position="2110"/>
    </location>
</feature>
<evidence type="ECO:0000313" key="7">
    <source>
        <dbReference type="Proteomes" id="UP000007437"/>
    </source>
</evidence>
<dbReference type="Gene3D" id="3.30.300.30">
    <property type="match status" value="2"/>
</dbReference>
<dbReference type="CDD" id="cd05930">
    <property type="entry name" value="A_NRPS"/>
    <property type="match status" value="1"/>
</dbReference>
<dbReference type="InterPro" id="IPR009081">
    <property type="entry name" value="PP-bd_ACP"/>
</dbReference>
<dbReference type="eggNOG" id="COG1020">
    <property type="taxonomic scope" value="Bacteria"/>
</dbReference>
<dbReference type="NCBIfam" id="TIGR01733">
    <property type="entry name" value="AA-adenyl-dom"/>
    <property type="match status" value="2"/>
</dbReference>
<dbReference type="GO" id="GO:0044550">
    <property type="term" value="P:secondary metabolite biosynthetic process"/>
    <property type="evidence" value="ECO:0007669"/>
    <property type="project" value="UniProtKB-ARBA"/>
</dbReference>
<protein>
    <submittedName>
        <fullName evidence="6">Non-ribosomal peptide synthetase modules</fullName>
        <ecNumber evidence="6">6.3.2.-</ecNumber>
    </submittedName>
</protein>
<dbReference type="PANTHER" id="PTHR45527">
    <property type="entry name" value="NONRIBOSOMAL PEPTIDE SYNTHETASE"/>
    <property type="match status" value="1"/>
</dbReference>
<dbReference type="InterPro" id="IPR020845">
    <property type="entry name" value="AMP-binding_CS"/>
</dbReference>
<name>E5AUD0_MYCRK</name>
<sequence length="2505" mass="276228">MDASVMPTTYALSAAQTEIWLAQQLHPDSPVYNIAQYTVIEGAIDATVFEAALRQVIDEADTLRLQFIDSDDGLRQRIGTPAWSMPVLDLTAQADPQAAAQAWMRADYQQPVNLMQGPLFCYALLKVAPAQWMWYQRYHHIIMDGLGQYLIAQRVAHVYSAMCAGGEPKPCALGSVLKLLNSDAQYQTSAQRERDEAYWLKHCANWPEPTTLASRAASALQHRLRQTAYVATQALGDAASDVSQLAQLLTAALAAYLHRLTGAQDVVLGFPVTARLGTDRHIPGTLAHDIPLRFTVQPEMNLSSLLQQAAQIQRGFRYQRYPSEALRRRLGLPPGQALFGAAVNVMPFDYDLSFDGYPSTNHNLLNGPVDDLMLGVYWTPNNSQCRIDFNANPACYTAEELEAHQRRFVRFVQALAADATRPICGFDLLDAEERHRLLVEWNATQQDYPAHQCIHQLFEAQVERTSEATALVYEDQALSYAELNAQANRLAHELIGLGVKPDARVAICVERSPAMVVGLLAILKAGGGYVPLDPAYPGERLAHILEDAAPEIVLADASGRAALGEVALADRTVLDPNTLPEQAETNPSVPALTSRHLAYVIYTSGSTGMPKGVMVHHQGVVRLVRNTDYVQVEPEACFAFASNMAFDATTFEIWAPLLNGARIEVIDRDILLSPSALACKLKQSRVTILFLTTALFNQVAREQVDAFSDLHYLLFGGEAADSQCVFRVLQKAKLQHLLHVYGPTETVTYASWYEVRSVNLDKSIPIGRPLANTRIYLLDAHGQPVPLGAVGELYIGGAGVARGYLNRPELTAECFVCDPFVNEPEARMYKTGDLARYLPDGNIEFLGRNDHQVKIRGFRIELGEIEVCLAQHAQVREAVVLALGEGQDKRLMAYVVAEADDALASTLRTHVAAALPEYMVPSAFVRLDALPLTPNGKLDRRALPAPDAEAFVHRAYEAPQGELETTLAEIWFELLDVEKISRHDSFFALGGHSLLAVRTIERLRRRGLEISVRALFDTPVLSTLAQSLGQHREVVVPPNRITPEMTTLTPDLLPLIELTQSDINRIVEQVPGEVANIQDIYALSPLQDGILFHHLLASEGDPYLLIVQLAFDTRERLDRYLNAIQQVINRHDILRTAFVWEGLSTPAQVVWRQALLSVTELMLDAKDGPIAEQLAQHFDPRHTRLDLTQAPLLRFAIAQDTDGRWLLVQLLHHLVIDHSTLEGMHEEVRAFIEGKGGTLPAAQPFRNLVAQARLGVSQAEHERFFTEQLADIEEPTLPFGLSEVHRDGKQVSEAYRRLPQALNDRLRTHAKRLDVSLASLCHLAWAQVLARTSGQQKVVFGTVLFGRMQASEGVDSAMGLFINTLPLRVDLEASVESAVRATHARLAALLEHEHAPLALVQRCSGVPEGTPLFSALLNYRHNEISRREHYLLPGIELLSSNRRTNYPLMLAIDDYGQALELNVQVVESLDPHRVCGYMQQALESLAEALEMEPKRPMQQLEVLPNEERTLLLETWNATQQNYPAHQCIHQLFEAQAERTPEAVAVVFGAQQITYADLNRRSNQLARHLRTLEVGPETVVGLCVERSIEMVVGLLGILKAGGVYVPLDPSYPAERTAYILEEARVPVLVVQSHLEAALPPICARRVRLDTDWAQIASEPDTPVASNVTPDNLAYITYTSGSTGQPKGVMTRHSGAVNYLSFLIRHYSLTEADVVLNVASLVFDASVRDLFGPLASGARVVLIPTAHAKEPGQYVSVMNEQCVTKLLSITPSFLRSVCLAAENQRMSHTLSLILTSGEVLEAGLCAQVHQMLGAQVRVVNQYGPTECTMTSTWFEVVLQQTGTVPIGRPIANTRIYLLDTHGQPVPQGAIGELYIGGAGIARGYLNRPELTAERFVHDPFVGEPEARMYKTGDLARYLPNGNLMFLGRTDHQVKIRGFRIEMGEIEACLAKHAQVREAVVLALDEGQDKRLVAYVVAKPDDALASTLRTHVAAALPEYMVPAAFVRLDALPLTPNGKLDRRALPALNAGAFAHQAYEAPQGELETTLAQIWSELLGAEQVGRHDDFFALGGHSLLALRLMNRVVALGVELPLATLFAAPTLAGLAAALDAQRADGAVLPAITPVSRDDALPLSFAQQRLWFLAQLDGVSDSYHIPLALRLRGALNRVAWQQALDALWGRHEALRSVFVSVKGQPQVQLLPAEAGMPMTWYDLRGVVDAATQLAQLSAEAAQAPFDLAHGPLMRACGIQLADDEHVMLLVQHHIVSDGWSIGVLARELNALYRAACDGKANPLPALTIQYPDYAAWQRQWLSSERLKAQSEYWRMELADAPVLLELPTDRPRPAQQSFEGAYVPIRIDAPTTQALRRLSQAQGATLFMTVLAAWSAVLSRLSGQEDLVIGTPSANRHHPQIEPLIGFFVNTLALRVDVSGEPSAAQLLERVRRTALEAQAHQDVPFEQVVETVQPPRRLEHTPLFQVMFAWQSNEAGDCQLPGLEITPADLAYDRGQV</sequence>
<dbReference type="FunFam" id="3.40.50.12780:FF:000012">
    <property type="entry name" value="Non-ribosomal peptide synthetase"/>
    <property type="match status" value="2"/>
</dbReference>
<dbReference type="Proteomes" id="UP000007437">
    <property type="component" value="Plasmid pBRH01"/>
</dbReference>
<dbReference type="Pfam" id="PF00668">
    <property type="entry name" value="Condensation"/>
    <property type="match status" value="3"/>
</dbReference>
<dbReference type="EMBL" id="FR687360">
    <property type="protein sequence ID" value="CBW76704.1"/>
    <property type="molecule type" value="Genomic_DNA"/>
</dbReference>
<feature type="domain" description="Carrier" evidence="5">
    <location>
        <begin position="958"/>
        <end position="1032"/>
    </location>
</feature>
<dbReference type="Pfam" id="PF00550">
    <property type="entry name" value="PP-binding"/>
    <property type="match status" value="2"/>
</dbReference>
<dbReference type="SUPFAM" id="SSF52777">
    <property type="entry name" value="CoA-dependent acyltransferases"/>
    <property type="match status" value="6"/>
</dbReference>
<dbReference type="FunFam" id="3.30.559.10:FF:000012">
    <property type="entry name" value="Non-ribosomal peptide synthetase"/>
    <property type="match status" value="1"/>
</dbReference>
<dbReference type="GO" id="GO:0031177">
    <property type="term" value="F:phosphopantetheine binding"/>
    <property type="evidence" value="ECO:0007669"/>
    <property type="project" value="InterPro"/>
</dbReference>
<proteinExistence type="inferred from homology"/>
<keyword evidence="6" id="KW-0436">Ligase</keyword>
<evidence type="ECO:0000313" key="6">
    <source>
        <dbReference type="EMBL" id="CBW76704.1"/>
    </source>
</evidence>
<dbReference type="FunFam" id="1.10.1200.10:FF:000005">
    <property type="entry name" value="Nonribosomal peptide synthetase 1"/>
    <property type="match status" value="1"/>
</dbReference>
<dbReference type="CDD" id="cd12117">
    <property type="entry name" value="A_NRPS_Srf_like"/>
    <property type="match status" value="1"/>
</dbReference>
<evidence type="ECO:0000256" key="2">
    <source>
        <dbReference type="ARBA" id="ARBA00006432"/>
    </source>
</evidence>
<comment type="cofactor">
    <cofactor evidence="1">
        <name>pantetheine 4'-phosphate</name>
        <dbReference type="ChEBI" id="CHEBI:47942"/>
    </cofactor>
</comment>
<evidence type="ECO:0000256" key="4">
    <source>
        <dbReference type="ARBA" id="ARBA00022553"/>
    </source>
</evidence>
<dbReference type="Pfam" id="PF13193">
    <property type="entry name" value="AMP-binding_C"/>
    <property type="match status" value="2"/>
</dbReference>
<comment type="similarity">
    <text evidence="2">Belongs to the ATP-dependent AMP-binding enzyme family.</text>
</comment>
<dbReference type="InterPro" id="IPR000873">
    <property type="entry name" value="AMP-dep_synth/lig_dom"/>
</dbReference>
<evidence type="ECO:0000256" key="1">
    <source>
        <dbReference type="ARBA" id="ARBA00001957"/>
    </source>
</evidence>
<evidence type="ECO:0000256" key="3">
    <source>
        <dbReference type="ARBA" id="ARBA00022450"/>
    </source>
</evidence>
<keyword evidence="6" id="KW-0614">Plasmid</keyword>
<dbReference type="PROSITE" id="PS00012">
    <property type="entry name" value="PHOSPHOPANTETHEINE"/>
    <property type="match status" value="1"/>
</dbReference>
<dbReference type="Pfam" id="PF00501">
    <property type="entry name" value="AMP-binding"/>
    <property type="match status" value="2"/>
</dbReference>
<dbReference type="SUPFAM" id="SSF56801">
    <property type="entry name" value="Acetyl-CoA synthetase-like"/>
    <property type="match status" value="2"/>
</dbReference>
<dbReference type="FunFam" id="1.10.1200.10:FF:000016">
    <property type="entry name" value="Non-ribosomal peptide synthase"/>
    <property type="match status" value="1"/>
</dbReference>
<dbReference type="SMART" id="SM00823">
    <property type="entry name" value="PKS_PP"/>
    <property type="match status" value="2"/>
</dbReference>
<dbReference type="RefSeq" id="WP_013428565.1">
    <property type="nucleotide sequence ID" value="NC_014718.1"/>
</dbReference>
<dbReference type="InterPro" id="IPR023213">
    <property type="entry name" value="CAT-like_dom_sf"/>
</dbReference>